<comment type="subcellular location">
    <subcellularLocation>
        <location evidence="4">Secreted</location>
        <location evidence="4">Extracellular space</location>
        <location evidence="4">Apoplast</location>
    </subcellularLocation>
</comment>
<comment type="caution">
    <text evidence="5">The sequence shown here is derived from an EMBL/GenBank/DDBJ whole genome shotgun (WGS) entry which is preliminary data.</text>
</comment>
<evidence type="ECO:0000256" key="4">
    <source>
        <dbReference type="RuleBase" id="RU363099"/>
    </source>
</evidence>
<dbReference type="GO" id="GO:0048046">
    <property type="term" value="C:apoplast"/>
    <property type="evidence" value="ECO:0007669"/>
    <property type="project" value="UniProtKB-SubCell"/>
</dbReference>
<keyword evidence="4" id="KW-0732">Signal</keyword>
<feature type="chain" id="PRO_5040531361" description="Dirigent protein" evidence="4">
    <location>
        <begin position="27"/>
        <end position="175"/>
    </location>
</feature>
<dbReference type="Proteomes" id="UP001141806">
    <property type="component" value="Unassembled WGS sequence"/>
</dbReference>
<accession>A0A9Q0JZQ4</accession>
<sequence>MVGSSSSKLASSFIVLFLLFQNFLLAAGFAEWLSQRSLGGRNPTSVRVVESSTNTLSTGFGLMSMIDDPLTEGPEMRSKLVGTVQGFYASALQQELGLLMAMNFAFMDGKYNGSTITIMGINTVFSAVREKPMIGGSGFFRFARGYVKAKTHNFNVTTGNTVVEYDVHSLPHRDI</sequence>
<evidence type="ECO:0000256" key="1">
    <source>
        <dbReference type="ARBA" id="ARBA00010746"/>
    </source>
</evidence>
<dbReference type="EMBL" id="JAMYWD010000011">
    <property type="protein sequence ID" value="KAJ4956585.1"/>
    <property type="molecule type" value="Genomic_DNA"/>
</dbReference>
<comment type="function">
    <text evidence="4">Dirigent proteins impart stereoselectivity on the phenoxy radical-coupling reaction, yielding optically active lignans from two molecules of coniferyl alcohol in the biosynthesis of lignans, flavonolignans, and alkaloids and thus plays a central role in plant secondary metabolism.</text>
</comment>
<keyword evidence="4" id="KW-0052">Apoplast</keyword>
<dbReference type="Gene3D" id="2.40.480.10">
    <property type="entry name" value="Allene oxide cyclase-like"/>
    <property type="match status" value="1"/>
</dbReference>
<comment type="similarity">
    <text evidence="1 4">Belongs to the plant dirigent protein family.</text>
</comment>
<dbReference type="InterPro" id="IPR004265">
    <property type="entry name" value="Dirigent"/>
</dbReference>
<dbReference type="InterPro" id="IPR044859">
    <property type="entry name" value="Allene_oxi_cyc_Dirigent"/>
</dbReference>
<evidence type="ECO:0000256" key="2">
    <source>
        <dbReference type="ARBA" id="ARBA00011738"/>
    </source>
</evidence>
<name>A0A9Q0JZQ4_9MAGN</name>
<evidence type="ECO:0000256" key="3">
    <source>
        <dbReference type="ARBA" id="ARBA00022525"/>
    </source>
</evidence>
<evidence type="ECO:0000313" key="5">
    <source>
        <dbReference type="EMBL" id="KAJ4956585.1"/>
    </source>
</evidence>
<dbReference type="OrthoDB" id="1864232at2759"/>
<gene>
    <name evidence="5" type="ORF">NE237_013368</name>
</gene>
<organism evidence="5 6">
    <name type="scientific">Protea cynaroides</name>
    <dbReference type="NCBI Taxonomy" id="273540"/>
    <lineage>
        <taxon>Eukaryota</taxon>
        <taxon>Viridiplantae</taxon>
        <taxon>Streptophyta</taxon>
        <taxon>Embryophyta</taxon>
        <taxon>Tracheophyta</taxon>
        <taxon>Spermatophyta</taxon>
        <taxon>Magnoliopsida</taxon>
        <taxon>Proteales</taxon>
        <taxon>Proteaceae</taxon>
        <taxon>Protea</taxon>
    </lineage>
</organism>
<proteinExistence type="inferred from homology"/>
<comment type="subunit">
    <text evidence="2 4">Homodimer.</text>
</comment>
<dbReference type="Pfam" id="PF03018">
    <property type="entry name" value="Dirigent"/>
    <property type="match status" value="1"/>
</dbReference>
<dbReference type="AlphaFoldDB" id="A0A9Q0JZQ4"/>
<evidence type="ECO:0000313" key="6">
    <source>
        <dbReference type="Proteomes" id="UP001141806"/>
    </source>
</evidence>
<feature type="signal peptide" evidence="4">
    <location>
        <begin position="1"/>
        <end position="26"/>
    </location>
</feature>
<keyword evidence="3 4" id="KW-0964">Secreted</keyword>
<reference evidence="5" key="1">
    <citation type="journal article" date="2023" name="Plant J.">
        <title>The genome of the king protea, Protea cynaroides.</title>
        <authorList>
            <person name="Chang J."/>
            <person name="Duong T.A."/>
            <person name="Schoeman C."/>
            <person name="Ma X."/>
            <person name="Roodt D."/>
            <person name="Barker N."/>
            <person name="Li Z."/>
            <person name="Van de Peer Y."/>
            <person name="Mizrachi E."/>
        </authorList>
    </citation>
    <scope>NUCLEOTIDE SEQUENCE</scope>
    <source>
        <tissue evidence="5">Young leaves</tissue>
    </source>
</reference>
<keyword evidence="6" id="KW-1185">Reference proteome</keyword>
<protein>
    <recommendedName>
        <fullName evidence="4">Dirigent protein</fullName>
    </recommendedName>
</protein>
<dbReference type="GO" id="GO:0009699">
    <property type="term" value="P:phenylpropanoid biosynthetic process"/>
    <property type="evidence" value="ECO:0007669"/>
    <property type="project" value="UniProtKB-ARBA"/>
</dbReference>
<dbReference type="PANTHER" id="PTHR21495">
    <property type="entry name" value="NUCLEOPORIN-RELATED"/>
    <property type="match status" value="1"/>
</dbReference>